<evidence type="ECO:0000256" key="1">
    <source>
        <dbReference type="PROSITE-ProRule" id="PRU00023"/>
    </source>
</evidence>
<dbReference type="InterPro" id="IPR002110">
    <property type="entry name" value="Ankyrin_rpt"/>
</dbReference>
<dbReference type="PROSITE" id="PS50088">
    <property type="entry name" value="ANK_REPEAT"/>
    <property type="match status" value="1"/>
</dbReference>
<gene>
    <name evidence="2" type="ORF">BCR32DRAFT_281095</name>
</gene>
<evidence type="ECO:0000313" key="2">
    <source>
        <dbReference type="EMBL" id="ORX79774.1"/>
    </source>
</evidence>
<dbReference type="Pfam" id="PF13606">
    <property type="entry name" value="Ank_3"/>
    <property type="match status" value="1"/>
</dbReference>
<reference evidence="2 3" key="1">
    <citation type="submission" date="2016-08" db="EMBL/GenBank/DDBJ databases">
        <title>A Parts List for Fungal Cellulosomes Revealed by Comparative Genomics.</title>
        <authorList>
            <consortium name="DOE Joint Genome Institute"/>
            <person name="Haitjema C.H."/>
            <person name="Gilmore S.P."/>
            <person name="Henske J.K."/>
            <person name="Solomon K.V."/>
            <person name="De Groot R."/>
            <person name="Kuo A."/>
            <person name="Mondo S.J."/>
            <person name="Salamov A.A."/>
            <person name="Labutti K."/>
            <person name="Zhao Z."/>
            <person name="Chiniquy J."/>
            <person name="Barry K."/>
            <person name="Brewer H.M."/>
            <person name="Purvine S.O."/>
            <person name="Wright A.T."/>
            <person name="Boxma B."/>
            <person name="Van Alen T."/>
            <person name="Hackstein J.H."/>
            <person name="Baker S.E."/>
            <person name="Grigoriev I.V."/>
            <person name="O'Malley M.A."/>
        </authorList>
    </citation>
    <scope>NUCLEOTIDE SEQUENCE [LARGE SCALE GENOMIC DNA]</scope>
    <source>
        <strain evidence="2 3">S4</strain>
    </source>
</reference>
<dbReference type="SUPFAM" id="SSF48403">
    <property type="entry name" value="Ankyrin repeat"/>
    <property type="match status" value="1"/>
</dbReference>
<protein>
    <submittedName>
        <fullName evidence="2">Uncharacterized protein</fullName>
    </submittedName>
</protein>
<dbReference type="AlphaFoldDB" id="A0A1Y1X372"/>
<dbReference type="OrthoDB" id="2146204at2759"/>
<dbReference type="PROSITE" id="PS50297">
    <property type="entry name" value="ANK_REP_REGION"/>
    <property type="match status" value="1"/>
</dbReference>
<dbReference type="Proteomes" id="UP000193944">
    <property type="component" value="Unassembled WGS sequence"/>
</dbReference>
<feature type="repeat" description="ANK" evidence="1">
    <location>
        <begin position="102"/>
        <end position="134"/>
    </location>
</feature>
<proteinExistence type="predicted"/>
<dbReference type="Gene3D" id="1.25.40.20">
    <property type="entry name" value="Ankyrin repeat-containing domain"/>
    <property type="match status" value="1"/>
</dbReference>
<dbReference type="SMART" id="SM00248">
    <property type="entry name" value="ANK"/>
    <property type="match status" value="2"/>
</dbReference>
<keyword evidence="1" id="KW-0040">ANK repeat</keyword>
<keyword evidence="3" id="KW-1185">Reference proteome</keyword>
<comment type="caution">
    <text evidence="2">The sequence shown here is derived from an EMBL/GenBank/DDBJ whole genome shotgun (WGS) entry which is preliminary data.</text>
</comment>
<evidence type="ECO:0000313" key="3">
    <source>
        <dbReference type="Proteomes" id="UP000193944"/>
    </source>
</evidence>
<accession>A0A1Y1X372</accession>
<sequence length="291" mass="35117">MNSLTYFEDIKSNFITLYNDNIIGLSNYLKENNISLKEWREEWQKDKKDILIYAIEHKASYEIINYIIQYGQYETLNYTFYDNKEHYSHYETIHGTFGGYSDYKTPLFIAVLNNNFKIADLLIKNKADINYFTRFENIVDFLYNLNFLNIQNLKYILSRGIKAEYFLIHIPSFINDFENDFLNIIFRNYIFDNAFILNILNIYKSKETLSQKQLQEIIKKEKNKIYIHDFAYKNAIENENFEGIMILLENDGRDEETLFDIISNYKILEKAVERNNSKLFQFLRCNKKFYI</sequence>
<name>A0A1Y1X372_9FUNG</name>
<organism evidence="2 3">
    <name type="scientific">Anaeromyces robustus</name>
    <dbReference type="NCBI Taxonomy" id="1754192"/>
    <lineage>
        <taxon>Eukaryota</taxon>
        <taxon>Fungi</taxon>
        <taxon>Fungi incertae sedis</taxon>
        <taxon>Chytridiomycota</taxon>
        <taxon>Chytridiomycota incertae sedis</taxon>
        <taxon>Neocallimastigomycetes</taxon>
        <taxon>Neocallimastigales</taxon>
        <taxon>Neocallimastigaceae</taxon>
        <taxon>Anaeromyces</taxon>
    </lineage>
</organism>
<dbReference type="InterPro" id="IPR036770">
    <property type="entry name" value="Ankyrin_rpt-contain_sf"/>
</dbReference>
<dbReference type="EMBL" id="MCFG01000164">
    <property type="protein sequence ID" value="ORX79774.1"/>
    <property type="molecule type" value="Genomic_DNA"/>
</dbReference>
<reference evidence="2 3" key="2">
    <citation type="submission" date="2016-08" db="EMBL/GenBank/DDBJ databases">
        <title>Pervasive Adenine N6-methylation of Active Genes in Fungi.</title>
        <authorList>
            <consortium name="DOE Joint Genome Institute"/>
            <person name="Mondo S.J."/>
            <person name="Dannebaum R.O."/>
            <person name="Kuo R.C."/>
            <person name="Labutti K."/>
            <person name="Haridas S."/>
            <person name="Kuo A."/>
            <person name="Salamov A."/>
            <person name="Ahrendt S.R."/>
            <person name="Lipzen A."/>
            <person name="Sullivan W."/>
            <person name="Andreopoulos W.B."/>
            <person name="Clum A."/>
            <person name="Lindquist E."/>
            <person name="Daum C."/>
            <person name="Ramamoorthy G.K."/>
            <person name="Gryganskyi A."/>
            <person name="Culley D."/>
            <person name="Magnuson J.K."/>
            <person name="James T.Y."/>
            <person name="O'Malley M.A."/>
            <person name="Stajich J.E."/>
            <person name="Spatafora J.W."/>
            <person name="Visel A."/>
            <person name="Grigoriev I.V."/>
        </authorList>
    </citation>
    <scope>NUCLEOTIDE SEQUENCE [LARGE SCALE GENOMIC DNA]</scope>
    <source>
        <strain evidence="2 3">S4</strain>
    </source>
</reference>